<dbReference type="PRINTS" id="PR00663">
    <property type="entry name" value="GALANINR"/>
</dbReference>
<evidence type="ECO:0000256" key="10">
    <source>
        <dbReference type="ARBA" id="ARBA00023180"/>
    </source>
</evidence>
<evidence type="ECO:0000256" key="13">
    <source>
        <dbReference type="SAM" id="Phobius"/>
    </source>
</evidence>
<feature type="transmembrane region" description="Helical" evidence="13">
    <location>
        <begin position="87"/>
        <end position="107"/>
    </location>
</feature>
<dbReference type="Gene3D" id="1.20.1070.10">
    <property type="entry name" value="Rhodopsin 7-helix transmembrane proteins"/>
    <property type="match status" value="1"/>
</dbReference>
<evidence type="ECO:0000256" key="1">
    <source>
        <dbReference type="ARBA" id="ARBA00004651"/>
    </source>
</evidence>
<evidence type="ECO:0000256" key="11">
    <source>
        <dbReference type="ARBA" id="ARBA00023224"/>
    </source>
</evidence>
<name>A0A7M7IJ51_APIME</name>
<dbReference type="EnsemblMetazoa" id="XM_016916237">
    <property type="protein sequence ID" value="XP_016771726"/>
    <property type="gene ID" value="LOC413582"/>
</dbReference>
<gene>
    <name evidence="15" type="primary">413582</name>
    <name evidence="17 18" type="synonym">LOC413582</name>
</gene>
<accession>A0A8B7KQ44</accession>
<evidence type="ECO:0000256" key="4">
    <source>
        <dbReference type="ARBA" id="ARBA00022692"/>
    </source>
</evidence>
<dbReference type="GO" id="GO:0005886">
    <property type="term" value="C:plasma membrane"/>
    <property type="evidence" value="ECO:0007669"/>
    <property type="project" value="UniProtKB-SubCell"/>
</dbReference>
<keyword evidence="5 13" id="KW-1133">Transmembrane helix</keyword>
<dbReference type="Pfam" id="PF00001">
    <property type="entry name" value="7tm_1"/>
    <property type="match status" value="1"/>
</dbReference>
<evidence type="ECO:0000256" key="12">
    <source>
        <dbReference type="RuleBase" id="RU000688"/>
    </source>
</evidence>
<dbReference type="PROSITE" id="PS50262">
    <property type="entry name" value="G_PROTEIN_RECEP_F1_2"/>
    <property type="match status" value="1"/>
</dbReference>
<evidence type="ECO:0000259" key="14">
    <source>
        <dbReference type="PROSITE" id="PS50262"/>
    </source>
</evidence>
<accession>A0A7M7IJ51</accession>
<dbReference type="InterPro" id="IPR000276">
    <property type="entry name" value="GPCR_Rhodpsn"/>
</dbReference>
<evidence type="ECO:0000256" key="3">
    <source>
        <dbReference type="ARBA" id="ARBA00022475"/>
    </source>
</evidence>
<feature type="domain" description="G-protein coupled receptors family 1 profile" evidence="14">
    <location>
        <begin position="66"/>
        <end position="186"/>
    </location>
</feature>
<dbReference type="SMART" id="SM01381">
    <property type="entry name" value="7TM_GPCR_Srsx"/>
    <property type="match status" value="1"/>
</dbReference>
<keyword evidence="16" id="KW-1185">Reference proteome</keyword>
<feature type="transmembrane region" description="Helical" evidence="13">
    <location>
        <begin position="127"/>
        <end position="145"/>
    </location>
</feature>
<keyword evidence="3" id="KW-1003">Cell membrane</keyword>
<dbReference type="PANTHER" id="PTHR45695:SF23">
    <property type="entry name" value="GALANIN-LIKE G-PROTEIN COUPLED RECEPTOR NPR-9"/>
    <property type="match status" value="1"/>
</dbReference>
<proteinExistence type="inferred from homology"/>
<evidence type="ECO:0000313" key="15">
    <source>
        <dbReference type="EnsemblMetazoa" id="XP_016771725"/>
    </source>
</evidence>
<dbReference type="SUPFAM" id="SSF81321">
    <property type="entry name" value="Family A G protein-coupled receptor-like"/>
    <property type="match status" value="1"/>
</dbReference>
<dbReference type="Proteomes" id="UP000005203">
    <property type="component" value="Linkage group LG14"/>
</dbReference>
<dbReference type="InterPro" id="IPR000405">
    <property type="entry name" value="Galanin_rcpt"/>
</dbReference>
<reference evidence="15" key="1">
    <citation type="submission" date="2021-01" db="UniProtKB">
        <authorList>
            <consortium name="EnsemblMetazoa"/>
        </authorList>
    </citation>
    <scope>IDENTIFICATION</scope>
    <source>
        <strain evidence="15">DH4</strain>
    </source>
</reference>
<evidence type="ECO:0000256" key="7">
    <source>
        <dbReference type="ARBA" id="ARBA00023136"/>
    </source>
</evidence>
<keyword evidence="10" id="KW-0325">Glycoprotein</keyword>
<reference evidence="17 18" key="2">
    <citation type="submission" date="2025-04" db="UniProtKB">
        <authorList>
            <consortium name="RefSeq"/>
        </authorList>
    </citation>
    <scope>IDENTIFICATION</scope>
    <source>
        <strain evidence="17 18">DH4</strain>
        <tissue evidence="17 18">Whole body</tissue>
    </source>
</reference>
<evidence type="ECO:0000256" key="6">
    <source>
        <dbReference type="ARBA" id="ARBA00023040"/>
    </source>
</evidence>
<protein>
    <submittedName>
        <fullName evidence="17 18">Allatostatin-A receptor isoform X2</fullName>
    </submittedName>
</protein>
<dbReference type="EnsemblMetazoa" id="XM_016916236">
    <property type="protein sequence ID" value="XP_016771725"/>
    <property type="gene ID" value="LOC413582"/>
</dbReference>
<evidence type="ECO:0000256" key="2">
    <source>
        <dbReference type="ARBA" id="ARBA00010663"/>
    </source>
</evidence>
<evidence type="ECO:0000256" key="9">
    <source>
        <dbReference type="ARBA" id="ARBA00023170"/>
    </source>
</evidence>
<keyword evidence="8" id="KW-1015">Disulfide bond</keyword>
<accession>A0A8B7KPZ2</accession>
<dbReference type="InterPro" id="IPR017452">
    <property type="entry name" value="GPCR_Rhodpsn_7TM"/>
</dbReference>
<dbReference type="RefSeq" id="XP_016771726.1">
    <property type="nucleotide sequence ID" value="XM_016916237.2"/>
</dbReference>
<comment type="similarity">
    <text evidence="2 12">Belongs to the G-protein coupled receptor 1 family.</text>
</comment>
<evidence type="ECO:0000313" key="16">
    <source>
        <dbReference type="Proteomes" id="UP000005203"/>
    </source>
</evidence>
<feature type="transmembrane region" description="Helical" evidence="13">
    <location>
        <begin position="166"/>
        <end position="187"/>
    </location>
</feature>
<evidence type="ECO:0000313" key="17">
    <source>
        <dbReference type="RefSeq" id="XP_016771725.1"/>
    </source>
</evidence>
<keyword evidence="9 12" id="KW-0675">Receptor</keyword>
<organism evidence="15">
    <name type="scientific">Apis mellifera</name>
    <name type="common">Honeybee</name>
    <dbReference type="NCBI Taxonomy" id="7460"/>
    <lineage>
        <taxon>Eukaryota</taxon>
        <taxon>Metazoa</taxon>
        <taxon>Ecdysozoa</taxon>
        <taxon>Arthropoda</taxon>
        <taxon>Hexapoda</taxon>
        <taxon>Insecta</taxon>
        <taxon>Pterygota</taxon>
        <taxon>Neoptera</taxon>
        <taxon>Endopterygota</taxon>
        <taxon>Hymenoptera</taxon>
        <taxon>Apocrita</taxon>
        <taxon>Aculeata</taxon>
        <taxon>Apoidea</taxon>
        <taxon>Anthophila</taxon>
        <taxon>Apidae</taxon>
        <taxon>Apis</taxon>
    </lineage>
</organism>
<dbReference type="PANTHER" id="PTHR45695">
    <property type="entry name" value="LEUCOKININ RECEPTOR-RELATED"/>
    <property type="match status" value="1"/>
</dbReference>
<keyword evidence="4 12" id="KW-0812">Transmembrane</keyword>
<dbReference type="PRINTS" id="PR00237">
    <property type="entry name" value="GPCRRHODOPSN"/>
</dbReference>
<keyword evidence="11 12" id="KW-0807">Transducer</keyword>
<dbReference type="OrthoDB" id="2132067at2759"/>
<dbReference type="GO" id="GO:0004930">
    <property type="term" value="F:G protein-coupled receptor activity"/>
    <property type="evidence" value="ECO:0007669"/>
    <property type="project" value="UniProtKB-KW"/>
</dbReference>
<keyword evidence="7 13" id="KW-0472">Membrane</keyword>
<evidence type="ECO:0000313" key="18">
    <source>
        <dbReference type="RefSeq" id="XP_016771726.1"/>
    </source>
</evidence>
<evidence type="ECO:0000256" key="5">
    <source>
        <dbReference type="ARBA" id="ARBA00022989"/>
    </source>
</evidence>
<dbReference type="AlphaFoldDB" id="A0A7M7IJ51"/>
<feature type="transmembrane region" description="Helical" evidence="13">
    <location>
        <begin position="47"/>
        <end position="75"/>
    </location>
</feature>
<evidence type="ECO:0000256" key="8">
    <source>
        <dbReference type="ARBA" id="ARBA00023157"/>
    </source>
</evidence>
<keyword evidence="6 12" id="KW-0297">G-protein coupled receptor</keyword>
<dbReference type="PROSITE" id="PS00237">
    <property type="entry name" value="G_PROTEIN_RECEP_F1_1"/>
    <property type="match status" value="1"/>
</dbReference>
<sequence>MLQEMEITSERVIKNLTNVSNSMNNNETLRYNEEFDYTFDRDQVEKIVVVVVPIFFGMIGILGLVGNSLVVIVVAANPTMRSTTNILIINLAVADLLFVILCIPFTATDFVLPFWPFGNFWCKMVQYLIIVTAYASVYTLVLMSLDRYLAVVHPISSMSWRTENHAIIAICIAWAMIFAISTPAFFVHGEALAHRSRQCRKPSWKKTSHEAGLRRRWRFRLLLVPYTGDTSDEIVGRVSIDISDDNGANSEPHFGIHEQLCQSYPLRLPQRQFSKSFSKNYLLQTSIGAKQTIGTIDEDYESCQYR</sequence>
<dbReference type="RefSeq" id="XP_016771725.1">
    <property type="nucleotide sequence ID" value="XM_016916236.2"/>
</dbReference>
<comment type="subcellular location">
    <subcellularLocation>
        <location evidence="1">Cell membrane</location>
        <topology evidence="1">Multi-pass membrane protein</topology>
    </subcellularLocation>
</comment>
<accession>A0A7M7IIK5</accession>